<sequence length="139" mass="14912">ALLAQGRVNPAVPPRFGSRLGRRSLPRANGRTRADLRGPTPLRSTASRATSAPGVPDGALRRRPRFLSVPAAPTPPGRRPSVTRPSLASDVTFCQPPPALRRRAARPTGPVAETPRPPGALQSVWKGRWDIVRERGPAM</sequence>
<evidence type="ECO:0000256" key="1">
    <source>
        <dbReference type="SAM" id="MobiDB-lite"/>
    </source>
</evidence>
<feature type="non-terminal residue" evidence="2">
    <location>
        <position position="1"/>
    </location>
</feature>
<dbReference type="EMBL" id="CADCWL010000240">
    <property type="protein sequence ID" value="CAA9583171.1"/>
    <property type="molecule type" value="Genomic_DNA"/>
</dbReference>
<evidence type="ECO:0000313" key="2">
    <source>
        <dbReference type="EMBL" id="CAA9583171.1"/>
    </source>
</evidence>
<accession>A0A6J4VMJ3</accession>
<feature type="region of interest" description="Disordered" evidence="1">
    <location>
        <begin position="1"/>
        <end position="122"/>
    </location>
</feature>
<protein>
    <submittedName>
        <fullName evidence="2">Uncharacterized protein</fullName>
    </submittedName>
</protein>
<dbReference type="AlphaFoldDB" id="A0A6J4VMJ3"/>
<organism evidence="2">
    <name type="scientific">uncultured Thermomicrobiales bacterium</name>
    <dbReference type="NCBI Taxonomy" id="1645740"/>
    <lineage>
        <taxon>Bacteria</taxon>
        <taxon>Pseudomonadati</taxon>
        <taxon>Thermomicrobiota</taxon>
        <taxon>Thermomicrobia</taxon>
        <taxon>Thermomicrobiales</taxon>
        <taxon>environmental samples</taxon>
    </lineage>
</organism>
<name>A0A6J4VMJ3_9BACT</name>
<gene>
    <name evidence="2" type="ORF">AVDCRST_MAG19-4311</name>
</gene>
<feature type="non-terminal residue" evidence="2">
    <location>
        <position position="139"/>
    </location>
</feature>
<proteinExistence type="predicted"/>
<reference evidence="2" key="1">
    <citation type="submission" date="2020-02" db="EMBL/GenBank/DDBJ databases">
        <authorList>
            <person name="Meier V. D."/>
        </authorList>
    </citation>
    <scope>NUCLEOTIDE SEQUENCE</scope>
    <source>
        <strain evidence="2">AVDCRST_MAG19</strain>
    </source>
</reference>